<feature type="coiled-coil region" evidence="1">
    <location>
        <begin position="192"/>
        <end position="254"/>
    </location>
</feature>
<feature type="region of interest" description="Disordered" evidence="2">
    <location>
        <begin position="900"/>
        <end position="1065"/>
    </location>
</feature>
<feature type="compositionally biased region" description="Low complexity" evidence="2">
    <location>
        <begin position="900"/>
        <end position="915"/>
    </location>
</feature>
<feature type="coiled-coil region" evidence="1">
    <location>
        <begin position="804"/>
        <end position="831"/>
    </location>
</feature>
<feature type="compositionally biased region" description="Low complexity" evidence="2">
    <location>
        <begin position="1010"/>
        <end position="1021"/>
    </location>
</feature>
<accession>A0A6A6JDG7</accession>
<feature type="compositionally biased region" description="Basic and acidic residues" evidence="2">
    <location>
        <begin position="279"/>
        <end position="288"/>
    </location>
</feature>
<feature type="coiled-coil region" evidence="1">
    <location>
        <begin position="677"/>
        <end position="731"/>
    </location>
</feature>
<dbReference type="Proteomes" id="UP000800097">
    <property type="component" value="Unassembled WGS sequence"/>
</dbReference>
<keyword evidence="5" id="KW-1185">Reference proteome</keyword>
<keyword evidence="1" id="KW-0175">Coiled coil</keyword>
<dbReference type="EMBL" id="ML986508">
    <property type="protein sequence ID" value="KAF2273676.1"/>
    <property type="molecule type" value="Genomic_DNA"/>
</dbReference>
<evidence type="ECO:0000256" key="3">
    <source>
        <dbReference type="SAM" id="Phobius"/>
    </source>
</evidence>
<reference evidence="4" key="1">
    <citation type="journal article" date="2020" name="Stud. Mycol.">
        <title>101 Dothideomycetes genomes: a test case for predicting lifestyles and emergence of pathogens.</title>
        <authorList>
            <person name="Haridas S."/>
            <person name="Albert R."/>
            <person name="Binder M."/>
            <person name="Bloem J."/>
            <person name="Labutti K."/>
            <person name="Salamov A."/>
            <person name="Andreopoulos B."/>
            <person name="Baker S."/>
            <person name="Barry K."/>
            <person name="Bills G."/>
            <person name="Bluhm B."/>
            <person name="Cannon C."/>
            <person name="Castanera R."/>
            <person name="Culley D."/>
            <person name="Daum C."/>
            <person name="Ezra D."/>
            <person name="Gonzalez J."/>
            <person name="Henrissat B."/>
            <person name="Kuo A."/>
            <person name="Liang C."/>
            <person name="Lipzen A."/>
            <person name="Lutzoni F."/>
            <person name="Magnuson J."/>
            <person name="Mondo S."/>
            <person name="Nolan M."/>
            <person name="Ohm R."/>
            <person name="Pangilinan J."/>
            <person name="Park H.-J."/>
            <person name="Ramirez L."/>
            <person name="Alfaro M."/>
            <person name="Sun H."/>
            <person name="Tritt A."/>
            <person name="Yoshinaga Y."/>
            <person name="Zwiers L.-H."/>
            <person name="Turgeon B."/>
            <person name="Goodwin S."/>
            <person name="Spatafora J."/>
            <person name="Crous P."/>
            <person name="Grigoriev I."/>
        </authorList>
    </citation>
    <scope>NUCLEOTIDE SEQUENCE</scope>
    <source>
        <strain evidence="4">CBS 379.55</strain>
    </source>
</reference>
<dbReference type="PANTHER" id="PTHR45615:SF40">
    <property type="entry name" value="MYOSIN HEAVY CHAIN, NON-MUSCLE"/>
    <property type="match status" value="1"/>
</dbReference>
<protein>
    <submittedName>
        <fullName evidence="4">Uncharacterized protein</fullName>
    </submittedName>
</protein>
<keyword evidence="3" id="KW-0812">Transmembrane</keyword>
<feature type="compositionally biased region" description="Pro residues" evidence="2">
    <location>
        <begin position="1040"/>
        <end position="1053"/>
    </location>
</feature>
<feature type="compositionally biased region" description="Basic and acidic residues" evidence="2">
    <location>
        <begin position="405"/>
        <end position="422"/>
    </location>
</feature>
<dbReference type="PANTHER" id="PTHR45615">
    <property type="entry name" value="MYOSIN HEAVY CHAIN, NON-MUSCLE"/>
    <property type="match status" value="1"/>
</dbReference>
<feature type="region of interest" description="Disordered" evidence="2">
    <location>
        <begin position="383"/>
        <end position="422"/>
    </location>
</feature>
<gene>
    <name evidence="4" type="ORF">EI97DRAFT_460865</name>
</gene>
<feature type="compositionally biased region" description="Basic and acidic residues" evidence="2">
    <location>
        <begin position="1133"/>
        <end position="1144"/>
    </location>
</feature>
<feature type="compositionally biased region" description="Low complexity" evidence="2">
    <location>
        <begin position="1369"/>
        <end position="1380"/>
    </location>
</feature>
<dbReference type="GeneID" id="54554321"/>
<dbReference type="SUPFAM" id="SSF57997">
    <property type="entry name" value="Tropomyosin"/>
    <property type="match status" value="1"/>
</dbReference>
<dbReference type="Gene3D" id="1.10.287.1490">
    <property type="match status" value="2"/>
</dbReference>
<name>A0A6A6JDG7_WESOR</name>
<keyword evidence="3" id="KW-0472">Membrane</keyword>
<feature type="compositionally biased region" description="Basic and acidic residues" evidence="2">
    <location>
        <begin position="255"/>
        <end position="265"/>
    </location>
</feature>
<dbReference type="GO" id="GO:0005737">
    <property type="term" value="C:cytoplasm"/>
    <property type="evidence" value="ECO:0007669"/>
    <property type="project" value="TreeGrafter"/>
</dbReference>
<dbReference type="GO" id="GO:0016460">
    <property type="term" value="C:myosin II complex"/>
    <property type="evidence" value="ECO:0007669"/>
    <property type="project" value="TreeGrafter"/>
</dbReference>
<feature type="coiled-coil region" evidence="1">
    <location>
        <begin position="537"/>
        <end position="646"/>
    </location>
</feature>
<proteinExistence type="predicted"/>
<dbReference type="GO" id="GO:0032982">
    <property type="term" value="C:myosin filament"/>
    <property type="evidence" value="ECO:0007669"/>
    <property type="project" value="TreeGrafter"/>
</dbReference>
<feature type="compositionally biased region" description="Polar residues" evidence="2">
    <location>
        <begin position="1147"/>
        <end position="1156"/>
    </location>
</feature>
<dbReference type="RefSeq" id="XP_033651215.1">
    <property type="nucleotide sequence ID" value="XM_033801146.1"/>
</dbReference>
<feature type="region of interest" description="Disordered" evidence="2">
    <location>
        <begin position="1088"/>
        <end position="1273"/>
    </location>
</feature>
<keyword evidence="3" id="KW-1133">Transmembrane helix</keyword>
<feature type="compositionally biased region" description="Polar residues" evidence="2">
    <location>
        <begin position="990"/>
        <end position="999"/>
    </location>
</feature>
<dbReference type="GO" id="GO:0051015">
    <property type="term" value="F:actin filament binding"/>
    <property type="evidence" value="ECO:0007669"/>
    <property type="project" value="TreeGrafter"/>
</dbReference>
<feature type="region of interest" description="Disordered" evidence="2">
    <location>
        <begin position="1348"/>
        <end position="1387"/>
    </location>
</feature>
<evidence type="ECO:0000256" key="1">
    <source>
        <dbReference type="SAM" id="Coils"/>
    </source>
</evidence>
<feature type="region of interest" description="Disordered" evidence="2">
    <location>
        <begin position="255"/>
        <end position="288"/>
    </location>
</feature>
<feature type="compositionally biased region" description="Low complexity" evidence="2">
    <location>
        <begin position="1114"/>
        <end position="1132"/>
    </location>
</feature>
<feature type="compositionally biased region" description="Polar residues" evidence="2">
    <location>
        <begin position="1096"/>
        <end position="1106"/>
    </location>
</feature>
<sequence>MDITSNFAAIAAHPMTGKLFGGLLAAGVTTFLVSQTVVKPTFNPTIQAPLAKVLMPNVPVAEIFGYPDTFCMSHAKLPTRVAAAVTPLPNHFPSISTDNTSSVPDTVALSTAIHSLSESASNNVAWALIWLVFLCLLAIVAALIARSGIQTCTGPIRQYLVRLFLVSSREFQDLSLELMRSQHKRRILEASNSLALKKQDVLRKELKRLQKKYKLRRADLLGLKRAAAKVKDELKAKEKALARLALKEKRLKQRLEAGRAKDPAPHEPSQQASAAQLESELRSPLRDADERCKTLADGLTVSNNLYSSLRGALDQAKARYESLDGQANHSKEQSTQTEDDLKEARDRYHNLSVKLAAAEKYSEQNRAELQKAMANFDKLQDELKDAKDRSSNLQRQLDESTSECKSLREALEDSKKQESSLEEKLKGVDIKMEELEEDKLKLEQKLEAAEAKYTELLAELQKVKEEAQSASTQNLILAKEKDTLLSKCTQKEKELEGIVKGLEERDAQISKLKEDGRTMKAELSSNEDTLCQLHGTIRQLKGTVSERQNTIRELQDNATKLEDDKNAAERRLHKRIEGFEREKTSAVNAVTKTLQERLNEALIDKSKLEATVSTLRSDNVTSRKALDKLKGEVKPLKSELDDLKKSGQSRIDDAVNRAQWQVHNALTPRIEERNRAILALQQQKEADGQELQRLTNKVIALETDARKNPDLARARSELKAVAQEKAACDAELVRLQTDLAAHVQLQAAKDAELARLEAEVYRGFWYSELARFRQQKAADDSETTRLRDELAASQQIVHQQHESLDEKDTLLAKFQEEIARLKEELASTKETTPPPQKLSIHIAAGVETAPKPAATSPPQRLGVFNATVVDISPTAAVSPASAAPSSSTAGLFLSPGVTISPDSATPSAPQTSSATVQPASIREGSARGEATKAPPQVDTLRKQTSTPSRASTVSSPPPSLPTTVQPASIGEGPARGEATKAPPQVDTLRKQTSNSSTGNGRVERQEQEAAEAMLASSSGSMTQEIPSPAIATSTLGPSSAPAPLPVPATPFAPGPNRSALKTYEEMNKKAPSAAFTLTVPTSIAPLVPQFSAEHPQPSSTSETAPVTASDAFKSPASTVPVVARPVATPRAPKQADKMEVDEPARQPGQQANSQTALPALPHTPGLSFGSLSRTAATLTFPPPDFSFGVSTPPAPPQPASSHPSSTNPPVPGSPAAVFGGSQGASPAVFGAGFPSTSFGGYRPRKVAPLPTRRPKKDGRTQASCPLPQSVRMPPTMMELAIARQLNMSNGDQPAQFMDMDMPAADNQPAMQIPEGYQPARDFEMSDDGQNQVEMGEADDDFDDDELAARIRAAIEAQDREEQAQEQQHHQQQQQQQQQQDVEMMVDDAFIDPALLSLSNPRPTWPDFDEEL</sequence>
<organism evidence="4 5">
    <name type="scientific">Westerdykella ornata</name>
    <dbReference type="NCBI Taxonomy" id="318751"/>
    <lineage>
        <taxon>Eukaryota</taxon>
        <taxon>Fungi</taxon>
        <taxon>Dikarya</taxon>
        <taxon>Ascomycota</taxon>
        <taxon>Pezizomycotina</taxon>
        <taxon>Dothideomycetes</taxon>
        <taxon>Pleosporomycetidae</taxon>
        <taxon>Pleosporales</taxon>
        <taxon>Sporormiaceae</taxon>
        <taxon>Westerdykella</taxon>
    </lineage>
</organism>
<evidence type="ECO:0000313" key="4">
    <source>
        <dbReference type="EMBL" id="KAF2273676.1"/>
    </source>
</evidence>
<feature type="compositionally biased region" description="Basic and acidic residues" evidence="2">
    <location>
        <begin position="1356"/>
        <end position="1368"/>
    </location>
</feature>
<evidence type="ECO:0000256" key="2">
    <source>
        <dbReference type="SAM" id="MobiDB-lite"/>
    </source>
</evidence>
<feature type="transmembrane region" description="Helical" evidence="3">
    <location>
        <begin position="124"/>
        <end position="145"/>
    </location>
</feature>
<evidence type="ECO:0000313" key="5">
    <source>
        <dbReference type="Proteomes" id="UP000800097"/>
    </source>
</evidence>
<dbReference type="GO" id="GO:0000146">
    <property type="term" value="F:microfilament motor activity"/>
    <property type="evidence" value="ECO:0007669"/>
    <property type="project" value="TreeGrafter"/>
</dbReference>